<reference evidence="2" key="1">
    <citation type="submission" date="2021-08" db="EMBL/GenBank/DDBJ databases">
        <authorList>
            <person name="Stevens D.C."/>
        </authorList>
    </citation>
    <scope>NUCLEOTIDE SEQUENCE</scope>
    <source>
        <strain evidence="2">DSM 53165</strain>
    </source>
</reference>
<evidence type="ECO:0000256" key="1">
    <source>
        <dbReference type="SAM" id="MobiDB-lite"/>
    </source>
</evidence>
<evidence type="ECO:0000313" key="3">
    <source>
        <dbReference type="Proteomes" id="UP001139031"/>
    </source>
</evidence>
<dbReference type="RefSeq" id="WP_224196639.1">
    <property type="nucleotide sequence ID" value="NZ_JAIRAU010000052.1"/>
</dbReference>
<feature type="compositionally biased region" description="Basic residues" evidence="1">
    <location>
        <begin position="93"/>
        <end position="102"/>
    </location>
</feature>
<comment type="caution">
    <text evidence="2">The sequence shown here is derived from an EMBL/GenBank/DDBJ whole genome shotgun (WGS) entry which is preliminary data.</text>
</comment>
<evidence type="ECO:0000313" key="2">
    <source>
        <dbReference type="EMBL" id="MBZ5714907.1"/>
    </source>
</evidence>
<dbReference type="Proteomes" id="UP001139031">
    <property type="component" value="Unassembled WGS sequence"/>
</dbReference>
<gene>
    <name evidence="2" type="ORF">K7C98_37215</name>
</gene>
<feature type="compositionally biased region" description="Basic and acidic residues" evidence="1">
    <location>
        <begin position="83"/>
        <end position="92"/>
    </location>
</feature>
<dbReference type="EMBL" id="JAIRAU010000052">
    <property type="protein sequence ID" value="MBZ5714907.1"/>
    <property type="molecule type" value="Genomic_DNA"/>
</dbReference>
<organism evidence="2 3">
    <name type="scientific">Nannocystis pusilla</name>
    <dbReference type="NCBI Taxonomy" id="889268"/>
    <lineage>
        <taxon>Bacteria</taxon>
        <taxon>Pseudomonadati</taxon>
        <taxon>Myxococcota</taxon>
        <taxon>Polyangia</taxon>
        <taxon>Nannocystales</taxon>
        <taxon>Nannocystaceae</taxon>
        <taxon>Nannocystis</taxon>
    </lineage>
</organism>
<sequence length="144" mass="15739">MSTPHAIALRLVSCSQGEFTEVSEIASEPARDSCGRPARSFTVGANLLSCDTAPIRIEAVLRRSGAESAGFSRECESVGGHKSTGEWHDLRGRRVGGRRPRDRRPTIRRQVGLQFRVRLRLDAAQPVQHPLGDRHEDLSGKGAS</sequence>
<keyword evidence="3" id="KW-1185">Reference proteome</keyword>
<protein>
    <submittedName>
        <fullName evidence="2">Uncharacterized protein</fullName>
    </submittedName>
</protein>
<accession>A0ABS7U311</accession>
<feature type="region of interest" description="Disordered" evidence="1">
    <location>
        <begin position="124"/>
        <end position="144"/>
    </location>
</feature>
<feature type="region of interest" description="Disordered" evidence="1">
    <location>
        <begin position="71"/>
        <end position="109"/>
    </location>
</feature>
<name>A0ABS7U311_9BACT</name>
<proteinExistence type="predicted"/>
<feature type="compositionally biased region" description="Basic and acidic residues" evidence="1">
    <location>
        <begin position="131"/>
        <end position="144"/>
    </location>
</feature>